<name>A0A660KX31_9ACTN</name>
<sequence length="163" mass="17047">MWHGVEEHLGSEQVSRVVYGAIIGMALIVVLEHHPPSAGVTTVTLVATAIAVGLAELYSDWIGHVVKHRGGFHRRDLGHIAADVSAVAVGIVFPDVFFLLATVGVLELDTAFTVAKWTGLGLITAYGYAAGRLSGESHSRAALQALAVTAIGAALIGFKAFVH</sequence>
<keyword evidence="3" id="KW-1185">Reference proteome</keyword>
<dbReference type="AlphaFoldDB" id="A0A660KX31"/>
<dbReference type="OrthoDB" id="5191149at2"/>
<proteinExistence type="predicted"/>
<reference evidence="2 3" key="1">
    <citation type="submission" date="2018-10" db="EMBL/GenBank/DDBJ databases">
        <title>Genomic Encyclopedia of Archaeal and Bacterial Type Strains, Phase II (KMG-II): from individual species to whole genera.</title>
        <authorList>
            <person name="Goeker M."/>
        </authorList>
    </citation>
    <scope>NUCLEOTIDE SEQUENCE [LARGE SCALE GENOMIC DNA]</scope>
    <source>
        <strain evidence="2 3">DSM 14954</strain>
    </source>
</reference>
<comment type="caution">
    <text evidence="2">The sequence shown here is derived from an EMBL/GenBank/DDBJ whole genome shotgun (WGS) entry which is preliminary data.</text>
</comment>
<protein>
    <submittedName>
        <fullName evidence="2">Uncharacterized protein</fullName>
    </submittedName>
</protein>
<keyword evidence="1" id="KW-1133">Transmembrane helix</keyword>
<organism evidence="2 3">
    <name type="scientific">Solirubrobacter pauli</name>
    <dbReference type="NCBI Taxonomy" id="166793"/>
    <lineage>
        <taxon>Bacteria</taxon>
        <taxon>Bacillati</taxon>
        <taxon>Actinomycetota</taxon>
        <taxon>Thermoleophilia</taxon>
        <taxon>Solirubrobacterales</taxon>
        <taxon>Solirubrobacteraceae</taxon>
        <taxon>Solirubrobacter</taxon>
    </lineage>
</organism>
<keyword evidence="1" id="KW-0472">Membrane</keyword>
<feature type="transmembrane region" description="Helical" evidence="1">
    <location>
        <begin position="37"/>
        <end position="59"/>
    </location>
</feature>
<evidence type="ECO:0000256" key="1">
    <source>
        <dbReference type="SAM" id="Phobius"/>
    </source>
</evidence>
<evidence type="ECO:0000313" key="3">
    <source>
        <dbReference type="Proteomes" id="UP000278962"/>
    </source>
</evidence>
<dbReference type="Proteomes" id="UP000278962">
    <property type="component" value="Unassembled WGS sequence"/>
</dbReference>
<dbReference type="RefSeq" id="WP_121253862.1">
    <property type="nucleotide sequence ID" value="NZ_RBIL01000002.1"/>
</dbReference>
<feature type="transmembrane region" description="Helical" evidence="1">
    <location>
        <begin position="14"/>
        <end position="31"/>
    </location>
</feature>
<evidence type="ECO:0000313" key="2">
    <source>
        <dbReference type="EMBL" id="RKQ86271.1"/>
    </source>
</evidence>
<keyword evidence="1" id="KW-0812">Transmembrane</keyword>
<accession>A0A660KX31</accession>
<dbReference type="EMBL" id="RBIL01000002">
    <property type="protein sequence ID" value="RKQ86271.1"/>
    <property type="molecule type" value="Genomic_DNA"/>
</dbReference>
<feature type="transmembrane region" description="Helical" evidence="1">
    <location>
        <begin position="141"/>
        <end position="162"/>
    </location>
</feature>
<gene>
    <name evidence="2" type="ORF">C8N24_4281</name>
</gene>
<feature type="transmembrane region" description="Helical" evidence="1">
    <location>
        <begin position="80"/>
        <end position="105"/>
    </location>
</feature>